<dbReference type="GO" id="GO:1902115">
    <property type="term" value="P:regulation of organelle assembly"/>
    <property type="evidence" value="ECO:0007669"/>
    <property type="project" value="UniProtKB-ARBA"/>
</dbReference>
<feature type="binding site" evidence="11">
    <location>
        <position position="60"/>
    </location>
    <ligand>
        <name>ATP</name>
        <dbReference type="ChEBI" id="CHEBI:30616"/>
    </ligand>
</feature>
<evidence type="ECO:0000256" key="5">
    <source>
        <dbReference type="ARBA" id="ARBA00022741"/>
    </source>
</evidence>
<gene>
    <name evidence="18" type="ORF">INT43_001321</name>
</gene>
<evidence type="ECO:0000256" key="8">
    <source>
        <dbReference type="ARBA" id="ARBA00047899"/>
    </source>
</evidence>
<protein>
    <recommendedName>
        <fullName evidence="2 15">Aurora kinase</fullName>
        <ecNumber evidence="1 15">2.7.11.1</ecNumber>
    </recommendedName>
</protein>
<dbReference type="GO" id="GO:0005524">
    <property type="term" value="F:ATP binding"/>
    <property type="evidence" value="ECO:0007669"/>
    <property type="project" value="UniProtKB-UniRule"/>
</dbReference>
<dbReference type="InterPro" id="IPR008271">
    <property type="entry name" value="Ser/Thr_kinase_AS"/>
</dbReference>
<dbReference type="PROSITE" id="PS00107">
    <property type="entry name" value="PROTEIN_KINASE_ATP"/>
    <property type="match status" value="1"/>
</dbReference>
<dbReference type="GO" id="GO:0004674">
    <property type="term" value="F:protein serine/threonine kinase activity"/>
    <property type="evidence" value="ECO:0007669"/>
    <property type="project" value="UniProtKB-KW"/>
</dbReference>
<evidence type="ECO:0000313" key="18">
    <source>
        <dbReference type="EMBL" id="KAG2175674.1"/>
    </source>
</evidence>
<dbReference type="FunFam" id="1.10.510.10:FF:000235">
    <property type="entry name" value="Serine/threonine-protein kinase ark1"/>
    <property type="match status" value="1"/>
</dbReference>
<comment type="catalytic activity">
    <reaction evidence="9 15">
        <text>L-seryl-[protein] + ATP = O-phospho-L-seryl-[protein] + ADP + H(+)</text>
        <dbReference type="Rhea" id="RHEA:17989"/>
        <dbReference type="Rhea" id="RHEA-COMP:9863"/>
        <dbReference type="Rhea" id="RHEA-COMP:11604"/>
        <dbReference type="ChEBI" id="CHEBI:15378"/>
        <dbReference type="ChEBI" id="CHEBI:29999"/>
        <dbReference type="ChEBI" id="CHEBI:30616"/>
        <dbReference type="ChEBI" id="CHEBI:83421"/>
        <dbReference type="ChEBI" id="CHEBI:456216"/>
        <dbReference type="EC" id="2.7.11.1"/>
    </reaction>
</comment>
<evidence type="ECO:0000256" key="3">
    <source>
        <dbReference type="ARBA" id="ARBA00022527"/>
    </source>
</evidence>
<evidence type="ECO:0000256" key="10">
    <source>
        <dbReference type="PIRSR" id="PIRSR630616-1"/>
    </source>
</evidence>
<dbReference type="GO" id="GO:0032465">
    <property type="term" value="P:regulation of cytokinesis"/>
    <property type="evidence" value="ECO:0007669"/>
    <property type="project" value="UniProtKB-ARBA"/>
</dbReference>
<sequence>MPLVNHLQPVVNKAETSKAQAKQRVHQPTGRSTSINKQDNSHKTWRLDDFEIGKALGKGKFGHVYLAREKRSGYIVALKVLYKTELAHSNIERQLRREVEIQGNLRHPNILRLYGYFHDETRVFLILEFAAKGELYKQLQKYGKFPERIAAKYILQMANALAYLHRKHVIHRDIKPENLMLGLRGELKIGDFGWSVHTAGKSTRRQTLCGTLDYLAPEMVEAKDHSDKIDIWSLGVLMYEFLCGNPPFEDMAGYRATYLRIARVDLKIPTHVSADAADLIRKLLKYNPDDRLSLDQVQQHPWIVKHAGPPSEPTVTNQTPASIAKSASLPAGAASTIDAIFSTKPVSN</sequence>
<dbReference type="GO" id="GO:0008608">
    <property type="term" value="P:attachment of spindle microtubules to kinetochore"/>
    <property type="evidence" value="ECO:0007669"/>
    <property type="project" value="UniProtKB-ARBA"/>
</dbReference>
<comment type="catalytic activity">
    <reaction evidence="8 15">
        <text>L-threonyl-[protein] + ATP = O-phospho-L-threonyl-[protein] + ADP + H(+)</text>
        <dbReference type="Rhea" id="RHEA:46608"/>
        <dbReference type="Rhea" id="RHEA-COMP:11060"/>
        <dbReference type="Rhea" id="RHEA-COMP:11605"/>
        <dbReference type="ChEBI" id="CHEBI:15378"/>
        <dbReference type="ChEBI" id="CHEBI:30013"/>
        <dbReference type="ChEBI" id="CHEBI:30616"/>
        <dbReference type="ChEBI" id="CHEBI:61977"/>
        <dbReference type="ChEBI" id="CHEBI:456216"/>
        <dbReference type="EC" id="2.7.11.1"/>
    </reaction>
</comment>
<dbReference type="PIRSF" id="PIRSF000654">
    <property type="entry name" value="Integrin-linked_kinase"/>
    <property type="match status" value="1"/>
</dbReference>
<dbReference type="GO" id="GO:0032133">
    <property type="term" value="C:chromosome passenger complex"/>
    <property type="evidence" value="ECO:0007669"/>
    <property type="project" value="UniProtKB-ARBA"/>
</dbReference>
<evidence type="ECO:0000256" key="1">
    <source>
        <dbReference type="ARBA" id="ARBA00012513"/>
    </source>
</evidence>
<dbReference type="InterPro" id="IPR017441">
    <property type="entry name" value="Protein_kinase_ATP_BS"/>
</dbReference>
<evidence type="ECO:0000256" key="14">
    <source>
        <dbReference type="RuleBase" id="RU000304"/>
    </source>
</evidence>
<feature type="compositionally biased region" description="Polar residues" evidence="16">
    <location>
        <begin position="29"/>
        <end position="38"/>
    </location>
</feature>
<feature type="cross-link" description="Glycyl lysine isopeptide (Lys-Gly) (interchain with G-Cter in SUMO2)" evidence="12">
    <location>
        <position position="175"/>
    </location>
</feature>
<evidence type="ECO:0000256" key="4">
    <source>
        <dbReference type="ARBA" id="ARBA00022679"/>
    </source>
</evidence>
<dbReference type="FunFam" id="3.30.200.20:FF:000042">
    <property type="entry name" value="Aurora kinase A"/>
    <property type="match status" value="1"/>
</dbReference>
<reference evidence="18" key="1">
    <citation type="submission" date="2020-12" db="EMBL/GenBank/DDBJ databases">
        <title>Metabolic potential, ecology and presence of endohyphal bacteria is reflected in genomic diversity of Mucoromycotina.</title>
        <authorList>
            <person name="Muszewska A."/>
            <person name="Okrasinska A."/>
            <person name="Steczkiewicz K."/>
            <person name="Drgas O."/>
            <person name="Orlowska M."/>
            <person name="Perlinska-Lenart U."/>
            <person name="Aleksandrzak-Piekarczyk T."/>
            <person name="Szatraj K."/>
            <person name="Zielenkiewicz U."/>
            <person name="Pilsyk S."/>
            <person name="Malc E."/>
            <person name="Mieczkowski P."/>
            <person name="Kruszewska J.S."/>
            <person name="Biernat P."/>
            <person name="Pawlowska J."/>
        </authorList>
    </citation>
    <scope>NUCLEOTIDE SEQUENCE</scope>
    <source>
        <strain evidence="18">WA0000067209</strain>
    </source>
</reference>
<evidence type="ECO:0000256" key="6">
    <source>
        <dbReference type="ARBA" id="ARBA00022777"/>
    </source>
</evidence>
<dbReference type="PROSITE" id="PS50011">
    <property type="entry name" value="PROTEIN_KINASE_DOM"/>
    <property type="match status" value="1"/>
</dbReference>
<dbReference type="CDD" id="cd14007">
    <property type="entry name" value="STKc_Aurora"/>
    <property type="match status" value="1"/>
</dbReference>
<evidence type="ECO:0000313" key="19">
    <source>
        <dbReference type="Proteomes" id="UP000654370"/>
    </source>
</evidence>
<feature type="domain" description="Protein kinase" evidence="17">
    <location>
        <begin position="50"/>
        <end position="303"/>
    </location>
</feature>
<dbReference type="GO" id="GO:0090266">
    <property type="term" value="P:regulation of mitotic cell cycle spindle assembly checkpoint"/>
    <property type="evidence" value="ECO:0007669"/>
    <property type="project" value="UniProtKB-ARBA"/>
</dbReference>
<feature type="binding site" evidence="11">
    <location>
        <begin position="177"/>
        <end position="178"/>
    </location>
    <ligand>
        <name>ATP</name>
        <dbReference type="ChEBI" id="CHEBI:30616"/>
    </ligand>
</feature>
<dbReference type="EMBL" id="JAEPQZ010000011">
    <property type="protein sequence ID" value="KAG2175674.1"/>
    <property type="molecule type" value="Genomic_DNA"/>
</dbReference>
<keyword evidence="3 14" id="KW-0723">Serine/threonine-protein kinase</keyword>
<comment type="caution">
    <text evidence="18">The sequence shown here is derived from an EMBL/GenBank/DDBJ whole genome shotgun (WGS) entry which is preliminary data.</text>
</comment>
<feature type="binding site" evidence="11">
    <location>
        <begin position="128"/>
        <end position="130"/>
    </location>
    <ligand>
        <name>ATP</name>
        <dbReference type="ChEBI" id="CHEBI:30616"/>
    </ligand>
</feature>
<dbReference type="SUPFAM" id="SSF56112">
    <property type="entry name" value="Protein kinase-like (PK-like)"/>
    <property type="match status" value="1"/>
</dbReference>
<evidence type="ECO:0000256" key="15">
    <source>
        <dbReference type="RuleBase" id="RU367134"/>
    </source>
</evidence>
<proteinExistence type="inferred from homology"/>
<dbReference type="PROSITE" id="PS00108">
    <property type="entry name" value="PROTEIN_KINASE_ST"/>
    <property type="match status" value="1"/>
</dbReference>
<keyword evidence="5 11" id="KW-0547">Nucleotide-binding</keyword>
<feature type="binding site" evidence="11">
    <location>
        <position position="191"/>
    </location>
    <ligand>
        <name>ATP</name>
        <dbReference type="ChEBI" id="CHEBI:30616"/>
    </ligand>
</feature>
<evidence type="ECO:0000256" key="12">
    <source>
        <dbReference type="PIRSR" id="PIRSR630616-3"/>
    </source>
</evidence>
<keyword evidence="7 11" id="KW-0067">ATP-binding</keyword>
<evidence type="ECO:0000256" key="2">
    <source>
        <dbReference type="ARBA" id="ARBA00021157"/>
    </source>
</evidence>
<organism evidence="18 19">
    <name type="scientific">Mortierella isabellina</name>
    <name type="common">Filamentous fungus</name>
    <name type="synonym">Umbelopsis isabellina</name>
    <dbReference type="NCBI Taxonomy" id="91625"/>
    <lineage>
        <taxon>Eukaryota</taxon>
        <taxon>Fungi</taxon>
        <taxon>Fungi incertae sedis</taxon>
        <taxon>Mucoromycota</taxon>
        <taxon>Mucoromycotina</taxon>
        <taxon>Umbelopsidomycetes</taxon>
        <taxon>Umbelopsidales</taxon>
        <taxon>Umbelopsidaceae</taxon>
        <taxon>Umbelopsis</taxon>
    </lineage>
</organism>
<evidence type="ECO:0000256" key="16">
    <source>
        <dbReference type="SAM" id="MobiDB-lite"/>
    </source>
</evidence>
<feature type="active site" description="Proton acceptor" evidence="10">
    <location>
        <position position="173"/>
    </location>
</feature>
<dbReference type="OrthoDB" id="377346at2759"/>
<evidence type="ECO:0000256" key="13">
    <source>
        <dbReference type="PROSITE-ProRule" id="PRU10141"/>
    </source>
</evidence>
<feature type="region of interest" description="Disordered" evidence="16">
    <location>
        <begin position="1"/>
        <end position="40"/>
    </location>
</feature>
<dbReference type="GO" id="GO:0045143">
    <property type="term" value="P:homologous chromosome segregation"/>
    <property type="evidence" value="ECO:0007669"/>
    <property type="project" value="UniProtKB-ARBA"/>
</dbReference>
<evidence type="ECO:0000259" key="17">
    <source>
        <dbReference type="PROSITE" id="PS50011"/>
    </source>
</evidence>
<feature type="binding site" evidence="11 13">
    <location>
        <position position="79"/>
    </location>
    <ligand>
        <name>ATP</name>
        <dbReference type="ChEBI" id="CHEBI:30616"/>
    </ligand>
</feature>
<evidence type="ECO:0000256" key="7">
    <source>
        <dbReference type="ARBA" id="ARBA00022840"/>
    </source>
</evidence>
<dbReference type="EC" id="2.7.11.1" evidence="1 15"/>
<name>A0A8H7UDP7_MORIS</name>
<dbReference type="GO" id="GO:0000776">
    <property type="term" value="C:kinetochore"/>
    <property type="evidence" value="ECO:0007669"/>
    <property type="project" value="UniProtKB-ARBA"/>
</dbReference>
<accession>A0A8H7UDP7</accession>
<dbReference type="PANTHER" id="PTHR24350">
    <property type="entry name" value="SERINE/THREONINE-PROTEIN KINASE IAL-RELATED"/>
    <property type="match status" value="1"/>
</dbReference>
<keyword evidence="6 15" id="KW-0418">Kinase</keyword>
<keyword evidence="19" id="KW-1185">Reference proteome</keyword>
<dbReference type="GO" id="GO:0072479">
    <property type="term" value="P:response to mitotic cell cycle spindle assembly checkpoint signaling"/>
    <property type="evidence" value="ECO:0007669"/>
    <property type="project" value="UniProtKB-ARBA"/>
</dbReference>
<dbReference type="GO" id="GO:0051233">
    <property type="term" value="C:spindle midzone"/>
    <property type="evidence" value="ECO:0007669"/>
    <property type="project" value="UniProtKB-ARBA"/>
</dbReference>
<dbReference type="SMART" id="SM00220">
    <property type="entry name" value="S_TKc"/>
    <property type="match status" value="1"/>
</dbReference>
<dbReference type="InterPro" id="IPR011009">
    <property type="entry name" value="Kinase-like_dom_sf"/>
</dbReference>
<dbReference type="AlphaFoldDB" id="A0A8H7UDP7"/>
<evidence type="ECO:0000256" key="9">
    <source>
        <dbReference type="ARBA" id="ARBA00048679"/>
    </source>
</evidence>
<evidence type="ECO:0000256" key="11">
    <source>
        <dbReference type="PIRSR" id="PIRSR630616-2"/>
    </source>
</evidence>
<dbReference type="Proteomes" id="UP000654370">
    <property type="component" value="Unassembled WGS sequence"/>
</dbReference>
<dbReference type="Gene3D" id="1.10.510.10">
    <property type="entry name" value="Transferase(Phosphotransferase) domain 1"/>
    <property type="match status" value="1"/>
</dbReference>
<dbReference type="Pfam" id="PF00069">
    <property type="entry name" value="Pkinase"/>
    <property type="match status" value="1"/>
</dbReference>
<dbReference type="InterPro" id="IPR030616">
    <property type="entry name" value="Aur-like"/>
</dbReference>
<dbReference type="InterPro" id="IPR000719">
    <property type="entry name" value="Prot_kinase_dom"/>
</dbReference>
<keyword evidence="4 15" id="KW-0808">Transferase</keyword>
<comment type="similarity">
    <text evidence="15">Belongs to the protein kinase superfamily. Ser/Thr protein kinase family. Aurora subfamily.</text>
</comment>
<dbReference type="GO" id="GO:0044779">
    <property type="term" value="P:meiotic spindle checkpoint signaling"/>
    <property type="evidence" value="ECO:0007669"/>
    <property type="project" value="UniProtKB-ARBA"/>
</dbReference>